<dbReference type="PROSITE" id="PS00073">
    <property type="entry name" value="ACYL_COA_DH_2"/>
    <property type="match status" value="1"/>
</dbReference>
<gene>
    <name evidence="15" type="primary">mmgC_9</name>
    <name evidence="15" type="ORF">ROH8110_03251</name>
</gene>
<dbReference type="OrthoDB" id="9775090at2"/>
<dbReference type="GO" id="GO:0046949">
    <property type="term" value="P:fatty-acyl-CoA biosynthetic process"/>
    <property type="evidence" value="ECO:0007669"/>
    <property type="project" value="TreeGrafter"/>
</dbReference>
<evidence type="ECO:0000256" key="2">
    <source>
        <dbReference type="ARBA" id="ARBA00009347"/>
    </source>
</evidence>
<dbReference type="Proteomes" id="UP000193207">
    <property type="component" value="Unassembled WGS sequence"/>
</dbReference>
<dbReference type="CDD" id="cd01151">
    <property type="entry name" value="GCD"/>
    <property type="match status" value="1"/>
</dbReference>
<dbReference type="PANTHER" id="PTHR42807:SF1">
    <property type="entry name" value="GLUTARYL-COA DEHYDROGENASE, MITOCHONDRIAL"/>
    <property type="match status" value="1"/>
</dbReference>
<feature type="domain" description="Acyl-CoA dehydrogenase/oxidase C-terminal" evidence="12">
    <location>
        <begin position="240"/>
        <end position="384"/>
    </location>
</feature>
<dbReference type="EMBL" id="FWFU01000004">
    <property type="protein sequence ID" value="SLN58564.1"/>
    <property type="molecule type" value="Genomic_DNA"/>
</dbReference>
<evidence type="ECO:0000259" key="13">
    <source>
        <dbReference type="Pfam" id="PF02770"/>
    </source>
</evidence>
<dbReference type="GO" id="GO:0000062">
    <property type="term" value="F:fatty-acyl-CoA binding"/>
    <property type="evidence" value="ECO:0007669"/>
    <property type="project" value="TreeGrafter"/>
</dbReference>
<dbReference type="FunFam" id="1.10.540.10:FF:000026">
    <property type="entry name" value="Acyl-CoA dehydrogenase medium chain"/>
    <property type="match status" value="1"/>
</dbReference>
<evidence type="ECO:0000313" key="16">
    <source>
        <dbReference type="Proteomes" id="UP000193207"/>
    </source>
</evidence>
<comment type="pathway">
    <text evidence="8">Amino-acid metabolism; tryptophan metabolism.</text>
</comment>
<dbReference type="InterPro" id="IPR006091">
    <property type="entry name" value="Acyl-CoA_Oxase/DH_mid-dom"/>
</dbReference>
<evidence type="ECO:0000256" key="7">
    <source>
        <dbReference type="ARBA" id="ARBA00037899"/>
    </source>
</evidence>
<evidence type="ECO:0000256" key="11">
    <source>
        <dbReference type="RuleBase" id="RU362125"/>
    </source>
</evidence>
<dbReference type="InterPro" id="IPR009100">
    <property type="entry name" value="AcylCoA_DH/oxidase_NM_dom_sf"/>
</dbReference>
<evidence type="ECO:0000313" key="15">
    <source>
        <dbReference type="EMBL" id="SLN58564.1"/>
    </source>
</evidence>
<keyword evidence="6 11" id="KW-0560">Oxidoreductase</keyword>
<comment type="cofactor">
    <cofactor evidence="1 11">
        <name>FAD</name>
        <dbReference type="ChEBI" id="CHEBI:57692"/>
    </cofactor>
</comment>
<dbReference type="Gene3D" id="1.10.540.10">
    <property type="entry name" value="Acyl-CoA dehydrogenase/oxidase, N-terminal domain"/>
    <property type="match status" value="1"/>
</dbReference>
<dbReference type="AlphaFoldDB" id="A0A1X6ZQF1"/>
<evidence type="ECO:0000256" key="3">
    <source>
        <dbReference type="ARBA" id="ARBA00022630"/>
    </source>
</evidence>
<dbReference type="InterPro" id="IPR013786">
    <property type="entry name" value="AcylCoA_DH/ox_N"/>
</dbReference>
<dbReference type="GO" id="GO:0004361">
    <property type="term" value="F:glutaryl-CoA dehydrogenase activity"/>
    <property type="evidence" value="ECO:0007669"/>
    <property type="project" value="UniProtKB-EC"/>
</dbReference>
<sequence length="395" mass="44112">MSDRRKPDFDWRDPLFIEDLLDEEERMIRDAARDFAQKRLMPLIRDWHRHETFDPDIMRELGDMGFLGMQIEGYGCAGASYTAYGLVARELERVDAAFRSACGVQGGLAMTPIHLFGSEEQKQKYLPPMARGERIGCFGLTEPDAGSDPSRMRARARTVDGGYRLSGNKVWITHASIADVFVVWARDDEGTVRGFILERGQSGLETRKIEGKFSVRASPTGEIFMDDVFVPQDQVLPSAKGLSAPLTCLNRARLAICWGAMGAAEFCWQASRDYVLERHQFGRPLAASQLVQAKLAEMQSEIALSLHATLRLSRLQDEGRATPEMFSLVKRNAARKALEICRTARDMHGGNGISDEYHVVRHMLNLEVENTLEGTYDIHSLVLGAAQTGIRAFAG</sequence>
<reference evidence="15 16" key="1">
    <citation type="submission" date="2017-03" db="EMBL/GenBank/DDBJ databases">
        <authorList>
            <person name="Afonso C.L."/>
            <person name="Miller P.J."/>
            <person name="Scott M.A."/>
            <person name="Spackman E."/>
            <person name="Goraichik I."/>
            <person name="Dimitrov K.M."/>
            <person name="Suarez D.L."/>
            <person name="Swayne D.E."/>
        </authorList>
    </citation>
    <scope>NUCLEOTIDE SEQUENCE [LARGE SCALE GENOMIC DNA]</scope>
    <source>
        <strain evidence="15 16">CECT 8110</strain>
    </source>
</reference>
<dbReference type="InterPro" id="IPR036250">
    <property type="entry name" value="AcylCo_DH-like_C"/>
</dbReference>
<protein>
    <recommendedName>
        <fullName evidence="9">glutaryl-CoA dehydrogenase (ETF)</fullName>
        <ecNumber evidence="9">1.3.8.6</ecNumber>
    </recommendedName>
</protein>
<dbReference type="Pfam" id="PF00441">
    <property type="entry name" value="Acyl-CoA_dh_1"/>
    <property type="match status" value="1"/>
</dbReference>
<accession>A0A1X6ZQF1</accession>
<dbReference type="InterPro" id="IPR037069">
    <property type="entry name" value="AcylCoA_DH/ox_N_sf"/>
</dbReference>
<evidence type="ECO:0000256" key="5">
    <source>
        <dbReference type="ARBA" id="ARBA00022946"/>
    </source>
</evidence>
<dbReference type="InterPro" id="IPR009075">
    <property type="entry name" value="AcylCo_DH/oxidase_C"/>
</dbReference>
<evidence type="ECO:0000256" key="8">
    <source>
        <dbReference type="ARBA" id="ARBA00037927"/>
    </source>
</evidence>
<keyword evidence="3 11" id="KW-0285">Flavoprotein</keyword>
<evidence type="ECO:0000256" key="4">
    <source>
        <dbReference type="ARBA" id="ARBA00022827"/>
    </source>
</evidence>
<dbReference type="PANTHER" id="PTHR42807">
    <property type="entry name" value="GLUTARYL-COA DEHYDROGENASE, MITOCHONDRIAL"/>
    <property type="match status" value="1"/>
</dbReference>
<dbReference type="GO" id="GO:0050660">
    <property type="term" value="F:flavin adenine dinucleotide binding"/>
    <property type="evidence" value="ECO:0007669"/>
    <property type="project" value="InterPro"/>
</dbReference>
<dbReference type="EC" id="1.3.8.6" evidence="9"/>
<proteinExistence type="inferred from homology"/>
<comment type="pathway">
    <text evidence="7">Amino-acid metabolism; lysine degradation.</text>
</comment>
<dbReference type="GO" id="GO:0033539">
    <property type="term" value="P:fatty acid beta-oxidation using acyl-CoA dehydrogenase"/>
    <property type="evidence" value="ECO:0007669"/>
    <property type="project" value="TreeGrafter"/>
</dbReference>
<dbReference type="Gene3D" id="1.20.140.10">
    <property type="entry name" value="Butyryl-CoA Dehydrogenase, subunit A, domain 3"/>
    <property type="match status" value="1"/>
</dbReference>
<dbReference type="Pfam" id="PF02770">
    <property type="entry name" value="Acyl-CoA_dh_M"/>
    <property type="match status" value="1"/>
</dbReference>
<evidence type="ECO:0000256" key="9">
    <source>
        <dbReference type="ARBA" id="ARBA00039033"/>
    </source>
</evidence>
<evidence type="ECO:0000256" key="6">
    <source>
        <dbReference type="ARBA" id="ARBA00023002"/>
    </source>
</evidence>
<evidence type="ECO:0000259" key="12">
    <source>
        <dbReference type="Pfam" id="PF00441"/>
    </source>
</evidence>
<comment type="similarity">
    <text evidence="2 11">Belongs to the acyl-CoA dehydrogenase family.</text>
</comment>
<organism evidence="15 16">
    <name type="scientific">Roseovarius halotolerans</name>
    <dbReference type="NCBI Taxonomy" id="505353"/>
    <lineage>
        <taxon>Bacteria</taxon>
        <taxon>Pseudomonadati</taxon>
        <taxon>Pseudomonadota</taxon>
        <taxon>Alphaproteobacteria</taxon>
        <taxon>Rhodobacterales</taxon>
        <taxon>Roseobacteraceae</taxon>
        <taxon>Roseovarius</taxon>
    </lineage>
</organism>
<keyword evidence="5" id="KW-0809">Transit peptide</keyword>
<evidence type="ECO:0000259" key="14">
    <source>
        <dbReference type="Pfam" id="PF02771"/>
    </source>
</evidence>
<dbReference type="InterPro" id="IPR006089">
    <property type="entry name" value="Acyl-CoA_DH_CS"/>
</dbReference>
<dbReference type="SUPFAM" id="SSF47203">
    <property type="entry name" value="Acyl-CoA dehydrogenase C-terminal domain-like"/>
    <property type="match status" value="1"/>
</dbReference>
<dbReference type="Pfam" id="PF02771">
    <property type="entry name" value="Acyl-CoA_dh_N"/>
    <property type="match status" value="1"/>
</dbReference>
<dbReference type="InterPro" id="IPR052033">
    <property type="entry name" value="Glutaryl-CoA_DH_mitochondrial"/>
</dbReference>
<dbReference type="InterPro" id="IPR046373">
    <property type="entry name" value="Acyl-CoA_Oxase/DH_mid-dom_sf"/>
</dbReference>
<keyword evidence="16" id="KW-1185">Reference proteome</keyword>
<dbReference type="Gene3D" id="2.40.110.10">
    <property type="entry name" value="Butyryl-CoA Dehydrogenase, subunit A, domain 2"/>
    <property type="match status" value="1"/>
</dbReference>
<name>A0A1X6ZQF1_9RHOB</name>
<keyword evidence="4 11" id="KW-0274">FAD</keyword>
<feature type="domain" description="Acyl-CoA oxidase/dehydrogenase middle" evidence="13">
    <location>
        <begin position="137"/>
        <end position="228"/>
    </location>
</feature>
<evidence type="ECO:0000256" key="10">
    <source>
        <dbReference type="ARBA" id="ARBA00049493"/>
    </source>
</evidence>
<dbReference type="RefSeq" id="WP_085818779.1">
    <property type="nucleotide sequence ID" value="NZ_FWFU01000004.1"/>
</dbReference>
<feature type="domain" description="Acyl-CoA dehydrogenase/oxidase N-terminal" evidence="14">
    <location>
        <begin position="23"/>
        <end position="133"/>
    </location>
</feature>
<comment type="catalytic activity">
    <reaction evidence="10">
        <text>glutaryl-CoA + oxidized [electron-transfer flavoprotein] + 2 H(+) = (2E)-butenoyl-CoA + reduced [electron-transfer flavoprotein] + CO2</text>
        <dbReference type="Rhea" id="RHEA:13389"/>
        <dbReference type="Rhea" id="RHEA-COMP:10685"/>
        <dbReference type="Rhea" id="RHEA-COMP:10686"/>
        <dbReference type="ChEBI" id="CHEBI:15378"/>
        <dbReference type="ChEBI" id="CHEBI:16526"/>
        <dbReference type="ChEBI" id="CHEBI:57332"/>
        <dbReference type="ChEBI" id="CHEBI:57378"/>
        <dbReference type="ChEBI" id="CHEBI:57692"/>
        <dbReference type="ChEBI" id="CHEBI:58307"/>
        <dbReference type="EC" id="1.3.8.6"/>
    </reaction>
</comment>
<evidence type="ECO:0000256" key="1">
    <source>
        <dbReference type="ARBA" id="ARBA00001974"/>
    </source>
</evidence>
<dbReference type="SUPFAM" id="SSF56645">
    <property type="entry name" value="Acyl-CoA dehydrogenase NM domain-like"/>
    <property type="match status" value="1"/>
</dbReference>